<protein>
    <submittedName>
        <fullName evidence="1">GAL10-like protein 1</fullName>
    </submittedName>
</protein>
<dbReference type="GO" id="GO:0030246">
    <property type="term" value="F:carbohydrate binding"/>
    <property type="evidence" value="ECO:0007669"/>
    <property type="project" value="InterPro"/>
</dbReference>
<proteinExistence type="predicted"/>
<reference evidence="1 2" key="1">
    <citation type="submission" date="2018-02" db="EMBL/GenBank/DDBJ databases">
        <title>Draft genome sequences of Elsinoe sp., causing black scab on jojoba.</title>
        <authorList>
            <person name="Stodart B."/>
            <person name="Jeffress S."/>
            <person name="Ash G."/>
            <person name="Arun Chinnappa K."/>
        </authorList>
    </citation>
    <scope>NUCLEOTIDE SEQUENCE [LARGE SCALE GENOMIC DNA]</scope>
    <source>
        <strain evidence="1 2">Hillstone_2</strain>
    </source>
</reference>
<name>A0A4U7B9V1_9PEZI</name>
<dbReference type="GO" id="GO:0006006">
    <property type="term" value="P:glucose metabolic process"/>
    <property type="evidence" value="ECO:0007669"/>
    <property type="project" value="TreeGrafter"/>
</dbReference>
<dbReference type="Gene3D" id="2.70.98.10">
    <property type="match status" value="1"/>
</dbReference>
<dbReference type="EMBL" id="PTQR01000039">
    <property type="protein sequence ID" value="TKX24537.1"/>
    <property type="molecule type" value="Genomic_DNA"/>
</dbReference>
<evidence type="ECO:0000313" key="1">
    <source>
        <dbReference type="EMBL" id="TKX24537.1"/>
    </source>
</evidence>
<comment type="caution">
    <text evidence="1">The sequence shown here is derived from an EMBL/GenBank/DDBJ whole genome shotgun (WGS) entry which is preliminary data.</text>
</comment>
<dbReference type="InterPro" id="IPR008183">
    <property type="entry name" value="Aldose_1/G6P_1-epimerase"/>
</dbReference>
<dbReference type="InterPro" id="IPR011013">
    <property type="entry name" value="Gal_mutarotase_sf_dom"/>
</dbReference>
<evidence type="ECO:0000313" key="2">
    <source>
        <dbReference type="Proteomes" id="UP000308133"/>
    </source>
</evidence>
<dbReference type="AlphaFoldDB" id="A0A4U7B9V1"/>
<dbReference type="GO" id="GO:0004034">
    <property type="term" value="F:aldose 1-epimerase activity"/>
    <property type="evidence" value="ECO:0007669"/>
    <property type="project" value="TreeGrafter"/>
</dbReference>
<organism evidence="1 2">
    <name type="scientific">Elsinoe australis</name>
    <dbReference type="NCBI Taxonomy" id="40998"/>
    <lineage>
        <taxon>Eukaryota</taxon>
        <taxon>Fungi</taxon>
        <taxon>Dikarya</taxon>
        <taxon>Ascomycota</taxon>
        <taxon>Pezizomycotina</taxon>
        <taxon>Dothideomycetes</taxon>
        <taxon>Dothideomycetidae</taxon>
        <taxon>Myriangiales</taxon>
        <taxon>Elsinoaceae</taxon>
        <taxon>Elsinoe</taxon>
    </lineage>
</organism>
<gene>
    <name evidence="1" type="ORF">C1H76_3145</name>
</gene>
<dbReference type="Pfam" id="PF01263">
    <property type="entry name" value="Aldose_epim"/>
    <property type="match status" value="1"/>
</dbReference>
<dbReference type="SUPFAM" id="SSF74650">
    <property type="entry name" value="Galactose mutarotase-like"/>
    <property type="match status" value="1"/>
</dbReference>
<accession>A0A4U7B9V1</accession>
<sequence>MANKPTLSFLPLGANLFEYTVGGIPLVLSLPNQKAYTATGNPAYFGETIGRVANRIKSASINLNSTTYSLRANNGPNTLHGGPGGWGKQLWSGPHPENRGGHEAVRFELTSPDGDESFPGTIIAKAWYIARQNAQGQTELEVEYEARFASDEVETGKQGENVTETAVNITNHTAFSLGPVAPKGQSRSLKGTRATLYTDLRQEVDGEAIPTGKITKHPLVQVGKEIELGAAEPVFDDSFVIVDKPESVPLDTRTGELRKLVSFHHPETKVRFEVESTEPAFQFYTGEFIDLEYEGEKFAKRSGFCVEAQRYIDAAGKKEWEGMVKLKRGQVWGSRTIYRAWKDE</sequence>
<dbReference type="GO" id="GO:0033499">
    <property type="term" value="P:galactose catabolic process via UDP-galactose, Leloir pathway"/>
    <property type="evidence" value="ECO:0007669"/>
    <property type="project" value="TreeGrafter"/>
</dbReference>
<dbReference type="Proteomes" id="UP000308133">
    <property type="component" value="Unassembled WGS sequence"/>
</dbReference>
<dbReference type="PANTHER" id="PTHR10091:SF0">
    <property type="entry name" value="GALACTOSE MUTAROTASE"/>
    <property type="match status" value="1"/>
</dbReference>
<dbReference type="InterPro" id="IPR014718">
    <property type="entry name" value="GH-type_carb-bd"/>
</dbReference>
<dbReference type="PANTHER" id="PTHR10091">
    <property type="entry name" value="ALDOSE-1-EPIMERASE"/>
    <property type="match status" value="1"/>
</dbReference>